<organism evidence="3 4">
    <name type="scientific">Lupinus angustifolius</name>
    <name type="common">Narrow-leaved blue lupine</name>
    <dbReference type="NCBI Taxonomy" id="3871"/>
    <lineage>
        <taxon>Eukaryota</taxon>
        <taxon>Viridiplantae</taxon>
        <taxon>Streptophyta</taxon>
        <taxon>Embryophyta</taxon>
        <taxon>Tracheophyta</taxon>
        <taxon>Spermatophyta</taxon>
        <taxon>Magnoliopsida</taxon>
        <taxon>eudicotyledons</taxon>
        <taxon>Gunneridae</taxon>
        <taxon>Pentapetalae</taxon>
        <taxon>rosids</taxon>
        <taxon>fabids</taxon>
        <taxon>Fabales</taxon>
        <taxon>Fabaceae</taxon>
        <taxon>Papilionoideae</taxon>
        <taxon>50 kb inversion clade</taxon>
        <taxon>genistoids sensu lato</taxon>
        <taxon>core genistoids</taxon>
        <taxon>Genisteae</taxon>
        <taxon>Lupinus</taxon>
    </lineage>
</organism>
<dbReference type="Gramene" id="OIW17186">
    <property type="protein sequence ID" value="OIW17186"/>
    <property type="gene ID" value="TanjilG_18141"/>
</dbReference>
<evidence type="ECO:0000256" key="1">
    <source>
        <dbReference type="SAM" id="MobiDB-lite"/>
    </source>
</evidence>
<dbReference type="InterPro" id="IPR036397">
    <property type="entry name" value="RNaseH_sf"/>
</dbReference>
<gene>
    <name evidence="3" type="ORF">TanjilG_18141</name>
</gene>
<evidence type="ECO:0000313" key="4">
    <source>
        <dbReference type="Proteomes" id="UP000188354"/>
    </source>
</evidence>
<dbReference type="PANTHER" id="PTHR42648">
    <property type="entry name" value="TRANSPOSASE, PUTATIVE-RELATED"/>
    <property type="match status" value="1"/>
</dbReference>
<dbReference type="OMA" id="CEKSEAF"/>
<evidence type="ECO:0000259" key="2">
    <source>
        <dbReference type="PROSITE" id="PS50994"/>
    </source>
</evidence>
<sequence length="382" mass="43949">MYRLPSGEATSNTITKTSSWMACKRLQLVHADIYGPIKPDSNSKKRYLISFIDDFSRKIWIYFLCEKSEAFGVFKIFKQHVEKESGDFIKCLRTDRGGEFTSLEFNNFCRENGIKRQLTTAYTTPQNGVAERNDRAIMNMVRSMLSEKEVPKVFWQEAVNWSVHVLNRSPTMAVKDVTPEEAWSSVKPTIGYFRVFECVAHVHIPDKKRIKLDDKSFQCVLLGVSEESKAYRLYDLASKGIVVSRDVVFEENLSWNWGRKIEVVKLDVLEWGDENEQNEFDIGNEEENGEHDEEDGATLSSSESLGQSPPSSNKGRSRRPPVWMEDYITGEGLDLFEEDVDNFVMFVAANPITFQEAVKSIKWREAMNLEIKSIEKKMRHGS</sequence>
<evidence type="ECO:0000313" key="3">
    <source>
        <dbReference type="EMBL" id="OIW17186.1"/>
    </source>
</evidence>
<dbReference type="PROSITE" id="PS50994">
    <property type="entry name" value="INTEGRASE"/>
    <property type="match status" value="1"/>
</dbReference>
<dbReference type="Gene3D" id="3.30.420.10">
    <property type="entry name" value="Ribonuclease H-like superfamily/Ribonuclease H"/>
    <property type="match status" value="1"/>
</dbReference>
<dbReference type="InterPro" id="IPR057670">
    <property type="entry name" value="SH3_retrovirus"/>
</dbReference>
<feature type="domain" description="Integrase catalytic" evidence="2">
    <location>
        <begin position="21"/>
        <end position="187"/>
    </location>
</feature>
<protein>
    <recommendedName>
        <fullName evidence="2">Integrase catalytic domain-containing protein</fullName>
    </recommendedName>
</protein>
<feature type="compositionally biased region" description="Acidic residues" evidence="1">
    <location>
        <begin position="277"/>
        <end position="296"/>
    </location>
</feature>
<dbReference type="Proteomes" id="UP000188354">
    <property type="component" value="Chromosome LG02"/>
</dbReference>
<dbReference type="SUPFAM" id="SSF53098">
    <property type="entry name" value="Ribonuclease H-like"/>
    <property type="match status" value="1"/>
</dbReference>
<dbReference type="InterPro" id="IPR012337">
    <property type="entry name" value="RNaseH-like_sf"/>
</dbReference>
<dbReference type="GO" id="GO:0003676">
    <property type="term" value="F:nucleic acid binding"/>
    <property type="evidence" value="ECO:0007669"/>
    <property type="project" value="InterPro"/>
</dbReference>
<feature type="region of interest" description="Disordered" evidence="1">
    <location>
        <begin position="277"/>
        <end position="320"/>
    </location>
</feature>
<dbReference type="AlphaFoldDB" id="A0A1J7IS11"/>
<dbReference type="PANTHER" id="PTHR42648:SF18">
    <property type="entry name" value="RETROTRANSPOSON, UNCLASSIFIED-LIKE PROTEIN"/>
    <property type="match status" value="1"/>
</dbReference>
<dbReference type="EMBL" id="CM007362">
    <property type="protein sequence ID" value="OIW17186.1"/>
    <property type="molecule type" value="Genomic_DNA"/>
</dbReference>
<dbReference type="InterPro" id="IPR001584">
    <property type="entry name" value="Integrase_cat-core"/>
</dbReference>
<dbReference type="Pfam" id="PF00665">
    <property type="entry name" value="rve"/>
    <property type="match status" value="1"/>
</dbReference>
<keyword evidence="4" id="KW-1185">Reference proteome</keyword>
<proteinExistence type="predicted"/>
<dbReference type="STRING" id="3871.A0A1J7IS11"/>
<dbReference type="GO" id="GO:0015074">
    <property type="term" value="P:DNA integration"/>
    <property type="evidence" value="ECO:0007669"/>
    <property type="project" value="InterPro"/>
</dbReference>
<accession>A0A1J7IS11</accession>
<reference evidence="3 4" key="1">
    <citation type="journal article" date="2017" name="Plant Biotechnol. J.">
        <title>A comprehensive draft genome sequence for lupin (Lupinus angustifolius), an emerging health food: insights into plant-microbe interactions and legume evolution.</title>
        <authorList>
            <person name="Hane J.K."/>
            <person name="Ming Y."/>
            <person name="Kamphuis L.G."/>
            <person name="Nelson M.N."/>
            <person name="Garg G."/>
            <person name="Atkins C.A."/>
            <person name="Bayer P.E."/>
            <person name="Bravo A."/>
            <person name="Bringans S."/>
            <person name="Cannon S."/>
            <person name="Edwards D."/>
            <person name="Foley R."/>
            <person name="Gao L.L."/>
            <person name="Harrison M.J."/>
            <person name="Huang W."/>
            <person name="Hurgobin B."/>
            <person name="Li S."/>
            <person name="Liu C.W."/>
            <person name="McGrath A."/>
            <person name="Morahan G."/>
            <person name="Murray J."/>
            <person name="Weller J."/>
            <person name="Jian J."/>
            <person name="Singh K.B."/>
        </authorList>
    </citation>
    <scope>NUCLEOTIDE SEQUENCE [LARGE SCALE GENOMIC DNA]</scope>
    <source>
        <strain evidence="4">cv. Tanjil</strain>
        <tissue evidence="3">Whole plant</tissue>
    </source>
</reference>
<feature type="compositionally biased region" description="Low complexity" evidence="1">
    <location>
        <begin position="299"/>
        <end position="312"/>
    </location>
</feature>
<name>A0A1J7IS11_LUPAN</name>
<dbReference type="Pfam" id="PF25597">
    <property type="entry name" value="SH3_retrovirus"/>
    <property type="match status" value="1"/>
</dbReference>
<dbReference type="InterPro" id="IPR039537">
    <property type="entry name" value="Retrotran_Ty1/copia-like"/>
</dbReference>